<dbReference type="InterPro" id="IPR036116">
    <property type="entry name" value="FN3_sf"/>
</dbReference>
<dbReference type="SUPFAM" id="SSF48726">
    <property type="entry name" value="Immunoglobulin"/>
    <property type="match status" value="1"/>
</dbReference>
<evidence type="ECO:0000313" key="2">
    <source>
        <dbReference type="EMBL" id="KYM92516.1"/>
    </source>
</evidence>
<organism evidence="2 3">
    <name type="scientific">Atta colombica</name>
    <dbReference type="NCBI Taxonomy" id="520822"/>
    <lineage>
        <taxon>Eukaryota</taxon>
        <taxon>Metazoa</taxon>
        <taxon>Ecdysozoa</taxon>
        <taxon>Arthropoda</taxon>
        <taxon>Hexapoda</taxon>
        <taxon>Insecta</taxon>
        <taxon>Pterygota</taxon>
        <taxon>Neoptera</taxon>
        <taxon>Endopterygota</taxon>
        <taxon>Hymenoptera</taxon>
        <taxon>Apocrita</taxon>
        <taxon>Aculeata</taxon>
        <taxon>Formicoidea</taxon>
        <taxon>Formicidae</taxon>
        <taxon>Myrmicinae</taxon>
        <taxon>Atta</taxon>
    </lineage>
</organism>
<dbReference type="SMART" id="SM00409">
    <property type="entry name" value="IG"/>
    <property type="match status" value="1"/>
</dbReference>
<name>A0A195BX30_9HYME</name>
<dbReference type="SUPFAM" id="SSF49265">
    <property type="entry name" value="Fibronectin type III"/>
    <property type="match status" value="1"/>
</dbReference>
<accession>A0A195BX30</accession>
<protein>
    <submittedName>
        <fullName evidence="2">Down syndrome cell adhesion molecule-like protein 1 like protein</fullName>
    </submittedName>
</protein>
<dbReference type="InterPro" id="IPR036179">
    <property type="entry name" value="Ig-like_dom_sf"/>
</dbReference>
<dbReference type="PROSITE" id="PS50835">
    <property type="entry name" value="IG_LIKE"/>
    <property type="match status" value="1"/>
</dbReference>
<gene>
    <name evidence="2" type="ORF">ALC53_00972</name>
</gene>
<dbReference type="InterPro" id="IPR007110">
    <property type="entry name" value="Ig-like_dom"/>
</dbReference>
<evidence type="ECO:0000259" key="1">
    <source>
        <dbReference type="PROSITE" id="PS50835"/>
    </source>
</evidence>
<feature type="domain" description="Ig-like" evidence="1">
    <location>
        <begin position="1"/>
        <end position="79"/>
    </location>
</feature>
<proteinExistence type="predicted"/>
<dbReference type="InterPro" id="IPR003599">
    <property type="entry name" value="Ig_sub"/>
</dbReference>
<dbReference type="InterPro" id="IPR003961">
    <property type="entry name" value="FN3_dom"/>
</dbReference>
<dbReference type="AlphaFoldDB" id="A0A195BX30"/>
<dbReference type="Proteomes" id="UP000078540">
    <property type="component" value="Unassembled WGS sequence"/>
</dbReference>
<dbReference type="CDD" id="cd00063">
    <property type="entry name" value="FN3"/>
    <property type="match status" value="1"/>
</dbReference>
<dbReference type="EMBL" id="KQ976401">
    <property type="protein sequence ID" value="KYM92516.1"/>
    <property type="molecule type" value="Genomic_DNA"/>
</dbReference>
<reference evidence="2 3" key="1">
    <citation type="submission" date="2015-09" db="EMBL/GenBank/DDBJ databases">
        <title>Atta colombica WGS genome.</title>
        <authorList>
            <person name="Nygaard S."/>
            <person name="Hu H."/>
            <person name="Boomsma J."/>
            <person name="Zhang G."/>
        </authorList>
    </citation>
    <scope>NUCLEOTIDE SEQUENCE [LARGE SCALE GENOMIC DNA]</scope>
    <source>
        <strain evidence="2">Treedump-2</strain>
        <tissue evidence="2">Whole body</tissue>
    </source>
</reference>
<sequence length="296" mass="33428">MRYIAVDVGKDLKLACTEESDLLHSEESNVMWIREGREDGQVERLKIEPNGVLELLNVSVDDAGNYSCTLDDTVKAKINVEVKTPPPALHNVWVKPSTILANILWEVAGTGGYPIIDFTAEYRLKPAAGEDPEEWKPIIPTHIPPNSVNILIWKLLTMFCFVILKRQIDVYHLVPNTTYSFRVWATNQLGKGEVVEVEGHTHYSVEELELARHLLAGVENFDTRVWVAAVGIVMGTLMILGLAQLEEQEVIELVPNIILNPGFFDERTEHVPQDENFNNQTTTRLNNNSVVQPRRL</sequence>
<evidence type="ECO:0000313" key="3">
    <source>
        <dbReference type="Proteomes" id="UP000078540"/>
    </source>
</evidence>
<dbReference type="Gene3D" id="2.60.40.10">
    <property type="entry name" value="Immunoglobulins"/>
    <property type="match status" value="2"/>
</dbReference>
<keyword evidence="3" id="KW-1185">Reference proteome</keyword>
<dbReference type="InterPro" id="IPR013783">
    <property type="entry name" value="Ig-like_fold"/>
</dbReference>